<sequence length="95" mass="10916">LLAGKCIEFCVKHLFRTFGHNRHHGTWCVARSYVTKALMLLAAAKSGKIPLPEGWKDALEIVRWTIHRWSAEAPDFQWTEHVLDSILKSVEKDSM</sequence>
<evidence type="ECO:0000313" key="2">
    <source>
        <dbReference type="Proteomes" id="UP001140502"/>
    </source>
</evidence>
<organism evidence="1 2">
    <name type="scientific">Fusarium piperis</name>
    <dbReference type="NCBI Taxonomy" id="1435070"/>
    <lineage>
        <taxon>Eukaryota</taxon>
        <taxon>Fungi</taxon>
        <taxon>Dikarya</taxon>
        <taxon>Ascomycota</taxon>
        <taxon>Pezizomycotina</taxon>
        <taxon>Sordariomycetes</taxon>
        <taxon>Hypocreomycetidae</taxon>
        <taxon>Hypocreales</taxon>
        <taxon>Nectriaceae</taxon>
        <taxon>Fusarium</taxon>
        <taxon>Fusarium solani species complex</taxon>
    </lineage>
</organism>
<feature type="non-terminal residue" evidence="1">
    <location>
        <position position="1"/>
    </location>
</feature>
<evidence type="ECO:0000313" key="1">
    <source>
        <dbReference type="EMBL" id="KAJ4320120.1"/>
    </source>
</evidence>
<dbReference type="OrthoDB" id="4356994at2759"/>
<dbReference type="AlphaFoldDB" id="A0A9W8WCX1"/>
<accession>A0A9W8WCX1</accession>
<protein>
    <submittedName>
        <fullName evidence="1">Uncharacterized protein</fullName>
    </submittedName>
</protein>
<name>A0A9W8WCX1_9HYPO</name>
<gene>
    <name evidence="1" type="ORF">N0V84_006007</name>
</gene>
<dbReference type="EMBL" id="JAPEUR010000113">
    <property type="protein sequence ID" value="KAJ4320120.1"/>
    <property type="molecule type" value="Genomic_DNA"/>
</dbReference>
<reference evidence="1" key="1">
    <citation type="submission" date="2022-10" db="EMBL/GenBank/DDBJ databases">
        <title>Tapping the CABI collections for fungal endophytes: first genome assemblies for Collariella, Neodidymelliopsis, Ascochyta clinopodiicola, Didymella pomorum, Didymosphaeria variabile, Neocosmospora piperis and Neocucurbitaria cava.</title>
        <authorList>
            <person name="Hill R."/>
        </authorList>
    </citation>
    <scope>NUCLEOTIDE SEQUENCE</scope>
    <source>
        <strain evidence="1">IMI 366586</strain>
    </source>
</reference>
<proteinExistence type="predicted"/>
<keyword evidence="2" id="KW-1185">Reference proteome</keyword>
<dbReference type="Proteomes" id="UP001140502">
    <property type="component" value="Unassembled WGS sequence"/>
</dbReference>
<comment type="caution">
    <text evidence="1">The sequence shown here is derived from an EMBL/GenBank/DDBJ whole genome shotgun (WGS) entry which is preliminary data.</text>
</comment>